<feature type="transmembrane region" description="Helical" evidence="1">
    <location>
        <begin position="81"/>
        <end position="101"/>
    </location>
</feature>
<dbReference type="RefSeq" id="WP_247346891.1">
    <property type="nucleotide sequence ID" value="NZ_CP095550.1"/>
</dbReference>
<comment type="caution">
    <text evidence="2">The sequence shown here is derived from an EMBL/GenBank/DDBJ whole genome shotgun (WGS) entry which is preliminary data.</text>
</comment>
<sequence length="148" mass="16264">MIIVGTFEQSIELEQALAVLESHYVTREQILVTFMESSPKEWLEGRTKSIRSNAFEVGMAVATGSAVVGASLGFILTLGPIICGLLATFIGFAIGYSIYYLNNKKGPRMPRQLPEVTVIIQCLEGSQIHLIKNVLWEYKALTVGVLES</sequence>
<keyword evidence="1" id="KW-0812">Transmembrane</keyword>
<keyword evidence="1" id="KW-0472">Membrane</keyword>
<evidence type="ECO:0000313" key="2">
    <source>
        <dbReference type="EMBL" id="MFD2215269.1"/>
    </source>
</evidence>
<protein>
    <recommendedName>
        <fullName evidence="4">DUF1269 domain-containing protein</fullName>
    </recommendedName>
</protein>
<evidence type="ECO:0008006" key="4">
    <source>
        <dbReference type="Google" id="ProtNLM"/>
    </source>
</evidence>
<evidence type="ECO:0000256" key="1">
    <source>
        <dbReference type="SAM" id="Phobius"/>
    </source>
</evidence>
<dbReference type="EMBL" id="JBHUIK010000003">
    <property type="protein sequence ID" value="MFD2215269.1"/>
    <property type="molecule type" value="Genomic_DNA"/>
</dbReference>
<keyword evidence="1" id="KW-1133">Transmembrane helix</keyword>
<gene>
    <name evidence="2" type="ORF">ACFSKK_16375</name>
</gene>
<name>A0ABW5C236_9BACI</name>
<proteinExistence type="predicted"/>
<reference evidence="3" key="1">
    <citation type="journal article" date="2019" name="Int. J. Syst. Evol. Microbiol.">
        <title>The Global Catalogue of Microorganisms (GCM) 10K type strain sequencing project: providing services to taxonomists for standard genome sequencing and annotation.</title>
        <authorList>
            <consortium name="The Broad Institute Genomics Platform"/>
            <consortium name="The Broad Institute Genome Sequencing Center for Infectious Disease"/>
            <person name="Wu L."/>
            <person name="Ma J."/>
        </authorList>
    </citation>
    <scope>NUCLEOTIDE SEQUENCE [LARGE SCALE GENOMIC DNA]</scope>
    <source>
        <strain evidence="3">CGMCC 1.15474</strain>
    </source>
</reference>
<evidence type="ECO:0000313" key="3">
    <source>
        <dbReference type="Proteomes" id="UP001597318"/>
    </source>
</evidence>
<feature type="transmembrane region" description="Helical" evidence="1">
    <location>
        <begin position="54"/>
        <end position="75"/>
    </location>
</feature>
<organism evidence="2 3">
    <name type="scientific">Metabacillus endolithicus</name>
    <dbReference type="NCBI Taxonomy" id="1535204"/>
    <lineage>
        <taxon>Bacteria</taxon>
        <taxon>Bacillati</taxon>
        <taxon>Bacillota</taxon>
        <taxon>Bacilli</taxon>
        <taxon>Bacillales</taxon>
        <taxon>Bacillaceae</taxon>
        <taxon>Metabacillus</taxon>
    </lineage>
</organism>
<accession>A0ABW5C236</accession>
<dbReference type="Proteomes" id="UP001597318">
    <property type="component" value="Unassembled WGS sequence"/>
</dbReference>
<keyword evidence="3" id="KW-1185">Reference proteome</keyword>